<evidence type="ECO:0000256" key="1">
    <source>
        <dbReference type="ARBA" id="ARBA00006464"/>
    </source>
</evidence>
<feature type="domain" description="Bacterial sugar transferase" evidence="3">
    <location>
        <begin position="8"/>
        <end position="194"/>
    </location>
</feature>
<comment type="similarity">
    <text evidence="1">Belongs to the bacterial sugar transferase family.</text>
</comment>
<keyword evidence="5" id="KW-1185">Reference proteome</keyword>
<evidence type="ECO:0000313" key="4">
    <source>
        <dbReference type="EMBL" id="MCK7612616.1"/>
    </source>
</evidence>
<dbReference type="PANTHER" id="PTHR30576:SF20">
    <property type="entry name" value="QUINOVOSAMINEPHOSPHOTRANSFERAE-RELATED"/>
    <property type="match status" value="1"/>
</dbReference>
<keyword evidence="2" id="KW-0270">Exopolysaccharide synthesis</keyword>
<sequence>MMPFATQVSAATLLVLLAPLLAGLALLVWIADRQPPFYLARRVGRNGQSFRMVKFRTMRTKQPGDSPIAAVGDDRVTGLGRFLRNAKLDELPQLFNILSGDMTFFGPRPEDPGIVARSYDDEMRRSLEYMPGLFSPGTLWAMKNVRLLENAADPETAYARDILPTRLALDTAYFRQETARANLHLILGTASLLLKRLGSEKHRE</sequence>
<evidence type="ECO:0000259" key="3">
    <source>
        <dbReference type="Pfam" id="PF02397"/>
    </source>
</evidence>
<dbReference type="GO" id="GO:0016740">
    <property type="term" value="F:transferase activity"/>
    <property type="evidence" value="ECO:0007669"/>
    <property type="project" value="UniProtKB-KW"/>
</dbReference>
<name>A0ABT0GT62_9HYPH</name>
<dbReference type="RefSeq" id="WP_248153682.1">
    <property type="nucleotide sequence ID" value="NZ_JALNMJ010000006.1"/>
</dbReference>
<evidence type="ECO:0000256" key="2">
    <source>
        <dbReference type="ARBA" id="ARBA00023169"/>
    </source>
</evidence>
<dbReference type="Pfam" id="PF02397">
    <property type="entry name" value="Bac_transf"/>
    <property type="match status" value="1"/>
</dbReference>
<proteinExistence type="inferred from homology"/>
<evidence type="ECO:0000313" key="5">
    <source>
        <dbReference type="Proteomes" id="UP001431221"/>
    </source>
</evidence>
<organism evidence="4 5">
    <name type="scientific">Roseibium sediminicola</name>
    <dbReference type="NCBI Taxonomy" id="2933272"/>
    <lineage>
        <taxon>Bacteria</taxon>
        <taxon>Pseudomonadati</taxon>
        <taxon>Pseudomonadota</taxon>
        <taxon>Alphaproteobacteria</taxon>
        <taxon>Hyphomicrobiales</taxon>
        <taxon>Stappiaceae</taxon>
        <taxon>Roseibium</taxon>
    </lineage>
</organism>
<gene>
    <name evidence="4" type="ORF">M0H32_10620</name>
</gene>
<dbReference type="EMBL" id="JALNMJ010000006">
    <property type="protein sequence ID" value="MCK7612616.1"/>
    <property type="molecule type" value="Genomic_DNA"/>
</dbReference>
<dbReference type="Proteomes" id="UP001431221">
    <property type="component" value="Unassembled WGS sequence"/>
</dbReference>
<accession>A0ABT0GT62</accession>
<keyword evidence="4" id="KW-0808">Transferase</keyword>
<comment type="caution">
    <text evidence="4">The sequence shown here is derived from an EMBL/GenBank/DDBJ whole genome shotgun (WGS) entry which is preliminary data.</text>
</comment>
<reference evidence="4" key="1">
    <citation type="submission" date="2022-04" db="EMBL/GenBank/DDBJ databases">
        <title>Roseibium sp. CAU 1639 isolated from mud.</title>
        <authorList>
            <person name="Kim W."/>
        </authorList>
    </citation>
    <scope>NUCLEOTIDE SEQUENCE</scope>
    <source>
        <strain evidence="4">CAU 1639</strain>
    </source>
</reference>
<dbReference type="PANTHER" id="PTHR30576">
    <property type="entry name" value="COLANIC BIOSYNTHESIS UDP-GLUCOSE LIPID CARRIER TRANSFERASE"/>
    <property type="match status" value="1"/>
</dbReference>
<dbReference type="InterPro" id="IPR003362">
    <property type="entry name" value="Bact_transf"/>
</dbReference>
<protein>
    <submittedName>
        <fullName evidence="4">Sugar transferase</fullName>
    </submittedName>
</protein>